<comment type="caution">
    <text evidence="1">The sequence shown here is derived from an EMBL/GenBank/DDBJ whole genome shotgun (WGS) entry which is preliminary data.</text>
</comment>
<dbReference type="Proteomes" id="UP000789508">
    <property type="component" value="Unassembled WGS sequence"/>
</dbReference>
<protein>
    <submittedName>
        <fullName evidence="1">1921_t:CDS:1</fullName>
    </submittedName>
</protein>
<sequence>MQKNTEVMSSLKQKLDELYQCRDYLTVEEYTKTKQAILDQFIGDVVWLLKVHPEHEGLTELKFTTEVKNTTSGFKVYNKFETYDTSDALFIDLASKYRRWFNLTLPFKMKIPEKRLIGDKFALKIFDHSGFGEVVW</sequence>
<keyword evidence="2" id="KW-1185">Reference proteome</keyword>
<proteinExistence type="predicted"/>
<dbReference type="AlphaFoldDB" id="A0A9N8V779"/>
<dbReference type="EMBL" id="CAJVPS010000014">
    <property type="protein sequence ID" value="CAG8440582.1"/>
    <property type="molecule type" value="Genomic_DNA"/>
</dbReference>
<name>A0A9N8V779_9GLOM</name>
<evidence type="ECO:0000313" key="2">
    <source>
        <dbReference type="Proteomes" id="UP000789508"/>
    </source>
</evidence>
<reference evidence="1" key="1">
    <citation type="submission" date="2021-06" db="EMBL/GenBank/DDBJ databases">
        <authorList>
            <person name="Kallberg Y."/>
            <person name="Tangrot J."/>
            <person name="Rosling A."/>
        </authorList>
    </citation>
    <scope>NUCLEOTIDE SEQUENCE</scope>
    <source>
        <strain evidence="1">FL130A</strain>
    </source>
</reference>
<dbReference type="OrthoDB" id="9970274at2759"/>
<gene>
    <name evidence="1" type="ORF">ALEPTO_LOCUS274</name>
</gene>
<evidence type="ECO:0000313" key="1">
    <source>
        <dbReference type="EMBL" id="CAG8440582.1"/>
    </source>
</evidence>
<organism evidence="1 2">
    <name type="scientific">Ambispora leptoticha</name>
    <dbReference type="NCBI Taxonomy" id="144679"/>
    <lineage>
        <taxon>Eukaryota</taxon>
        <taxon>Fungi</taxon>
        <taxon>Fungi incertae sedis</taxon>
        <taxon>Mucoromycota</taxon>
        <taxon>Glomeromycotina</taxon>
        <taxon>Glomeromycetes</taxon>
        <taxon>Archaeosporales</taxon>
        <taxon>Ambisporaceae</taxon>
        <taxon>Ambispora</taxon>
    </lineage>
</organism>
<accession>A0A9N8V779</accession>